<dbReference type="OrthoDB" id="9782576at2"/>
<sequence>MTAERQQLEKYWREEKYTVMYHSQKSYEAIRTLLKGQPSYEALDAMIKAAKNITPTPGSKMNAYQHVWGYFKRQASSEEKAKALQLMEDLERCEQELKEHLSTLAQKYAVQYLLDSTLLKDNA</sequence>
<dbReference type="Proteomes" id="UP000295735">
    <property type="component" value="Unassembled WGS sequence"/>
</dbReference>
<gene>
    <name evidence="3" type="ORF">ERX35_005890</name>
    <name evidence="4" type="ORF">KFV11_00750</name>
</gene>
<keyword evidence="1" id="KW-0175">Coiled coil</keyword>
<dbReference type="Proteomes" id="UP001057381">
    <property type="component" value="Chromosome"/>
</dbReference>
<dbReference type="Pfam" id="PF08349">
    <property type="entry name" value="DUF1722"/>
    <property type="match status" value="1"/>
</dbReference>
<feature type="coiled-coil region" evidence="1">
    <location>
        <begin position="76"/>
        <end position="107"/>
    </location>
</feature>
<reference evidence="3 5" key="1">
    <citation type="submission" date="2019-09" db="EMBL/GenBank/DDBJ databases">
        <authorList>
            <person name="Mazhar S."/>
            <person name="Altermann E."/>
            <person name="Hill C."/>
            <person name="Mcauliffe O."/>
        </authorList>
    </citation>
    <scope>NUCLEOTIDE SEQUENCE [LARGE SCALE GENOMIC DNA]</scope>
    <source>
        <strain evidence="3 5">ATCC 51831</strain>
    </source>
</reference>
<proteinExistence type="predicted"/>
<dbReference type="InterPro" id="IPR013560">
    <property type="entry name" value="DUF1722"/>
</dbReference>
<evidence type="ECO:0000313" key="4">
    <source>
        <dbReference type="EMBL" id="UTH13935.1"/>
    </source>
</evidence>
<evidence type="ECO:0000256" key="1">
    <source>
        <dbReference type="SAM" id="Coils"/>
    </source>
</evidence>
<evidence type="ECO:0000313" key="5">
    <source>
        <dbReference type="Proteomes" id="UP000295735"/>
    </source>
</evidence>
<evidence type="ECO:0000313" key="3">
    <source>
        <dbReference type="EMBL" id="KAA1039604.1"/>
    </source>
</evidence>
<dbReference type="KEGG" id="mequ:KFV11_00750"/>
<dbReference type="AlphaFoldDB" id="A0A9Q9BNU6"/>
<dbReference type="EMBL" id="SCWC02000003">
    <property type="protein sequence ID" value="KAA1039604.1"/>
    <property type="molecule type" value="Genomic_DNA"/>
</dbReference>
<reference evidence="4" key="2">
    <citation type="submission" date="2021-04" db="EMBL/GenBank/DDBJ databases">
        <title>Complete Genome Sequences of Macrococcus spp. from dog and cattle.</title>
        <authorList>
            <person name="Schwendener S."/>
            <person name="Perreten V."/>
        </authorList>
    </citation>
    <scope>NUCLEOTIDE SEQUENCE</scope>
    <source>
        <strain evidence="4">Epi0143-OL</strain>
    </source>
</reference>
<dbReference type="EMBL" id="CP073809">
    <property type="protein sequence ID" value="UTH13935.1"/>
    <property type="molecule type" value="Genomic_DNA"/>
</dbReference>
<keyword evidence="5" id="KW-1185">Reference proteome</keyword>
<name>A0A9Q9BNU6_9STAP</name>
<evidence type="ECO:0000259" key="2">
    <source>
        <dbReference type="Pfam" id="PF08349"/>
    </source>
</evidence>
<accession>A0A9Q9BNU6</accession>
<evidence type="ECO:0000313" key="6">
    <source>
        <dbReference type="Proteomes" id="UP001057381"/>
    </source>
</evidence>
<organism evidence="4 6">
    <name type="scientific">Macrococcus equipercicus</name>
    <dbReference type="NCBI Taxonomy" id="69967"/>
    <lineage>
        <taxon>Bacteria</taxon>
        <taxon>Bacillati</taxon>
        <taxon>Bacillota</taxon>
        <taxon>Bacilli</taxon>
        <taxon>Bacillales</taxon>
        <taxon>Staphylococcaceae</taxon>
        <taxon>Macrococcus</taxon>
    </lineage>
</organism>
<protein>
    <submittedName>
        <fullName evidence="3">DUF1722 domain-containing protein</fullName>
    </submittedName>
    <submittedName>
        <fullName evidence="4">YbgA family protein</fullName>
    </submittedName>
</protein>
<feature type="domain" description="DUF1722" evidence="2">
    <location>
        <begin position="16"/>
        <end position="120"/>
    </location>
</feature>
<dbReference type="RefSeq" id="WP_149458998.1">
    <property type="nucleotide sequence ID" value="NZ_CP073809.1"/>
</dbReference>